<gene>
    <name evidence="2 4" type="primary">alc</name>
    <name evidence="4" type="ORF">NJU99_05020</name>
</gene>
<dbReference type="EMBL" id="CP100595">
    <property type="protein sequence ID" value="UTJ07458.1"/>
    <property type="molecule type" value="Genomic_DNA"/>
</dbReference>
<protein>
    <recommendedName>
        <fullName evidence="2">Probable allantoicase</fullName>
        <ecNumber evidence="2">3.5.3.4</ecNumber>
    </recommendedName>
    <alternativeName>
        <fullName evidence="2">Allantoate amidinohydrolase</fullName>
    </alternativeName>
</protein>
<dbReference type="Proteomes" id="UP001060012">
    <property type="component" value="Chromosome"/>
</dbReference>
<keyword evidence="5" id="KW-1185">Reference proteome</keyword>
<evidence type="ECO:0000313" key="4">
    <source>
        <dbReference type="EMBL" id="UTJ07458.1"/>
    </source>
</evidence>
<evidence type="ECO:0000256" key="2">
    <source>
        <dbReference type="HAMAP-Rule" id="MF_00813"/>
    </source>
</evidence>
<feature type="domain" description="Allantoicase" evidence="3">
    <location>
        <begin position="17"/>
        <end position="168"/>
    </location>
</feature>
<feature type="domain" description="Allantoicase" evidence="3">
    <location>
        <begin position="188"/>
        <end position="331"/>
    </location>
</feature>
<dbReference type="Pfam" id="PF03561">
    <property type="entry name" value="Allantoicase"/>
    <property type="match status" value="2"/>
</dbReference>
<dbReference type="PANTHER" id="PTHR12045">
    <property type="entry name" value="ALLANTOICASE"/>
    <property type="match status" value="1"/>
</dbReference>
<comment type="pathway">
    <text evidence="2">Nitrogen metabolism; (S)-allantoin degradation; (S)-ureidoglycolate from allantoate (aminidohydrolase route): step 1/1.</text>
</comment>
<dbReference type="EC" id="3.5.3.4" evidence="2"/>
<name>A0ABY5E8P6_9BACT</name>
<keyword evidence="2" id="KW-0659">Purine metabolism</keyword>
<dbReference type="RefSeq" id="WP_254577632.1">
    <property type="nucleotide sequence ID" value="NZ_CP100595.1"/>
</dbReference>
<dbReference type="Gene3D" id="2.60.120.260">
    <property type="entry name" value="Galactose-binding domain-like"/>
    <property type="match status" value="2"/>
</dbReference>
<dbReference type="PANTHER" id="PTHR12045:SF3">
    <property type="entry name" value="INACTIVE ALLANTOICASE-RELATED"/>
    <property type="match status" value="1"/>
</dbReference>
<reference evidence="4" key="1">
    <citation type="submission" date="2022-07" db="EMBL/GenBank/DDBJ databases">
        <title>Arcobacter roscoffensis sp. nov., a marine bacterium isolated from coastal seawater collected from Roscoff, France.</title>
        <authorList>
            <person name="Pascual J."/>
            <person name="Lepeaux C."/>
            <person name="Methner A."/>
            <person name="Overmann J."/>
        </authorList>
    </citation>
    <scope>NUCLEOTIDE SEQUENCE</scope>
    <source>
        <strain evidence="4">ARW1-2F2</strain>
    </source>
</reference>
<dbReference type="InterPro" id="IPR005164">
    <property type="entry name" value="Allantoicase"/>
</dbReference>
<evidence type="ECO:0000313" key="5">
    <source>
        <dbReference type="Proteomes" id="UP001060012"/>
    </source>
</evidence>
<comment type="catalytic activity">
    <reaction evidence="2">
        <text>allantoate + H2O = (S)-ureidoglycolate + urea</text>
        <dbReference type="Rhea" id="RHEA:11016"/>
        <dbReference type="ChEBI" id="CHEBI:15377"/>
        <dbReference type="ChEBI" id="CHEBI:16199"/>
        <dbReference type="ChEBI" id="CHEBI:17536"/>
        <dbReference type="ChEBI" id="CHEBI:57296"/>
        <dbReference type="EC" id="3.5.3.4"/>
    </reaction>
</comment>
<dbReference type="NCBIfam" id="TIGR02961">
    <property type="entry name" value="allantoicase"/>
    <property type="match status" value="1"/>
</dbReference>
<accession>A0ABY5E8P6</accession>
<dbReference type="GO" id="GO:0004037">
    <property type="term" value="F:allantoicase activity"/>
    <property type="evidence" value="ECO:0007669"/>
    <property type="project" value="UniProtKB-EC"/>
</dbReference>
<dbReference type="PIRSF" id="PIRSF016516">
    <property type="entry name" value="Allantoicase"/>
    <property type="match status" value="1"/>
</dbReference>
<organism evidence="4 5">
    <name type="scientific">Arcobacter roscoffensis</name>
    <dbReference type="NCBI Taxonomy" id="2961520"/>
    <lineage>
        <taxon>Bacteria</taxon>
        <taxon>Pseudomonadati</taxon>
        <taxon>Campylobacterota</taxon>
        <taxon>Epsilonproteobacteria</taxon>
        <taxon>Campylobacterales</taxon>
        <taxon>Arcobacteraceae</taxon>
        <taxon>Arcobacter</taxon>
    </lineage>
</organism>
<dbReference type="HAMAP" id="MF_00813">
    <property type="entry name" value="Allantoicase"/>
    <property type="match status" value="1"/>
</dbReference>
<dbReference type="SUPFAM" id="SSF49785">
    <property type="entry name" value="Galactose-binding domain-like"/>
    <property type="match status" value="2"/>
</dbReference>
<comment type="similarity">
    <text evidence="1 2">Belongs to the allantoicase family.</text>
</comment>
<dbReference type="InterPro" id="IPR008979">
    <property type="entry name" value="Galactose-bd-like_sf"/>
</dbReference>
<evidence type="ECO:0000259" key="3">
    <source>
        <dbReference type="Pfam" id="PF03561"/>
    </source>
</evidence>
<evidence type="ECO:0000256" key="1">
    <source>
        <dbReference type="ARBA" id="ARBA00009242"/>
    </source>
</evidence>
<dbReference type="InterPro" id="IPR015908">
    <property type="entry name" value="Allantoicase_dom"/>
</dbReference>
<sequence>MKNSIDNLANVASYDLGSRVIYSSDEFFAQANRMLEDTDAVFKDEYDDNGHWMDGWETRRRRNDGNDYCIIKLAEISTIDNFLVDTSFFKGNFPPAVSIKGCFSKNGNDEEFISNQDTQEWFELLEQSDLQGDNQELFTCISQKQVSHLKVDIYPDGGIARLRAYGSIVFNEKLFKEDNINVISAKTGAKAVSTNNEFFGKLKNILKDSKALNMGDGWETRRRREPGYDWGIIELGNSAVVDNIMIDTNFFKGNYPDSFSICSAYLPNTTPSSVITQSIFWEDLISSQKLQMNKEHYFDKSFLLHNKPITHIRINIFPDGGVSRLKLFGKFVKEEV</sequence>
<proteinExistence type="inferred from homology"/>
<keyword evidence="2 4" id="KW-0378">Hydrolase</keyword>